<organism evidence="9 10">
    <name type="scientific">Leersia perrieri</name>
    <dbReference type="NCBI Taxonomy" id="77586"/>
    <lineage>
        <taxon>Eukaryota</taxon>
        <taxon>Viridiplantae</taxon>
        <taxon>Streptophyta</taxon>
        <taxon>Embryophyta</taxon>
        <taxon>Tracheophyta</taxon>
        <taxon>Spermatophyta</taxon>
        <taxon>Magnoliopsida</taxon>
        <taxon>Liliopsida</taxon>
        <taxon>Poales</taxon>
        <taxon>Poaceae</taxon>
        <taxon>BOP clade</taxon>
        <taxon>Oryzoideae</taxon>
        <taxon>Oryzeae</taxon>
        <taxon>Oryzinae</taxon>
        <taxon>Leersia</taxon>
    </lineage>
</organism>
<evidence type="ECO:0000259" key="8">
    <source>
        <dbReference type="PROSITE" id="PS51910"/>
    </source>
</evidence>
<name>A0A0D9WEC1_9ORYZ</name>
<feature type="signal peptide" evidence="7">
    <location>
        <begin position="1"/>
        <end position="28"/>
    </location>
</feature>
<evidence type="ECO:0000256" key="3">
    <source>
        <dbReference type="ARBA" id="ARBA00022729"/>
    </source>
</evidence>
<dbReference type="SUPFAM" id="SSF51445">
    <property type="entry name" value="(Trans)glycosidases"/>
    <property type="match status" value="1"/>
</dbReference>
<evidence type="ECO:0000313" key="9">
    <source>
        <dbReference type="EnsemblPlants" id="LPERR05G07260.1"/>
    </source>
</evidence>
<protein>
    <recommendedName>
        <fullName evidence="8">GH18 domain-containing protein</fullName>
    </recommendedName>
</protein>
<dbReference type="InterPro" id="IPR001223">
    <property type="entry name" value="Glyco_hydro18_cat"/>
</dbReference>
<dbReference type="GO" id="GO:0050832">
    <property type="term" value="P:defense response to fungus"/>
    <property type="evidence" value="ECO:0007669"/>
    <property type="project" value="UniProtKB-ARBA"/>
</dbReference>
<dbReference type="InterPro" id="IPR050542">
    <property type="entry name" value="Glycosyl_Hydrlase18_Chitinase"/>
</dbReference>
<dbReference type="GO" id="GO:0004857">
    <property type="term" value="F:enzyme inhibitor activity"/>
    <property type="evidence" value="ECO:0007669"/>
    <property type="project" value="UniProtKB-ARBA"/>
</dbReference>
<dbReference type="GO" id="GO:0005975">
    <property type="term" value="P:carbohydrate metabolic process"/>
    <property type="evidence" value="ECO:0007669"/>
    <property type="project" value="InterPro"/>
</dbReference>
<dbReference type="InterPro" id="IPR017853">
    <property type="entry name" value="GH"/>
</dbReference>
<dbReference type="Gramene" id="LPERR05G07260.1">
    <property type="protein sequence ID" value="LPERR05G07260.1"/>
    <property type="gene ID" value="LPERR05G07260"/>
</dbReference>
<accession>A0A0D9WEC1</accession>
<sequence length="295" mass="32524">MALGRLSALVPIFVLLLSSFLLIGPATAQQGIGEVVVFWGRNKDEGSLKEACDTGLYTTVIISFLSAFGHGSYKLDISGHPVSAVGADIKHCQSKGILVLLSIGGQGGEYSLPSSQAAADLHDYLWNAFLPGGRQGIPRPFGDAVVDGVDFFIDQGSTEHYDELARLLFAHNKYYKGRLGVMLTATVRCGYPDQRLQAALATGLFSWIHVKVFGDGRCTWGRRDSLEKWAAAYPDSKIFVGIVVSPEQDRDAYMSHKDLYFDVLQFVNKLHNYGGVMVWDRYWDKKTGFMHGDVF</sequence>
<dbReference type="GO" id="GO:0004568">
    <property type="term" value="F:chitinase activity"/>
    <property type="evidence" value="ECO:0007669"/>
    <property type="project" value="TreeGrafter"/>
</dbReference>
<comment type="subcellular location">
    <subcellularLocation>
        <location evidence="1">Secreted</location>
    </subcellularLocation>
</comment>
<dbReference type="PANTHER" id="PTHR45708">
    <property type="entry name" value="ENDOCHITINASE"/>
    <property type="match status" value="1"/>
</dbReference>
<dbReference type="PROSITE" id="PS51910">
    <property type="entry name" value="GH18_2"/>
    <property type="match status" value="1"/>
</dbReference>
<comment type="similarity">
    <text evidence="6">Belongs to the glycosyl hydrolase 18 family. Xylanase inhibitor subfamily.</text>
</comment>
<dbReference type="AlphaFoldDB" id="A0A0D9WEC1"/>
<dbReference type="Gene3D" id="3.20.20.80">
    <property type="entry name" value="Glycosidases"/>
    <property type="match status" value="1"/>
</dbReference>
<keyword evidence="4" id="KW-0611">Plant defense</keyword>
<evidence type="ECO:0000256" key="5">
    <source>
        <dbReference type="ARBA" id="ARBA00023157"/>
    </source>
</evidence>
<dbReference type="HOGENOM" id="CLU_007818_0_1_1"/>
<reference evidence="9 10" key="1">
    <citation type="submission" date="2012-08" db="EMBL/GenBank/DDBJ databases">
        <title>Oryza genome evolution.</title>
        <authorList>
            <person name="Wing R.A."/>
        </authorList>
    </citation>
    <scope>NUCLEOTIDE SEQUENCE</scope>
</reference>
<dbReference type="EnsemblPlants" id="LPERR05G07260.1">
    <property type="protein sequence ID" value="LPERR05G07260.1"/>
    <property type="gene ID" value="LPERR05G07260"/>
</dbReference>
<dbReference type="InterPro" id="IPR045321">
    <property type="entry name" value="Cts1-like"/>
</dbReference>
<dbReference type="PANTHER" id="PTHR45708:SF11">
    <property type="entry name" value="XYLANASE INHIBITOR PROTEIN XIP"/>
    <property type="match status" value="1"/>
</dbReference>
<keyword evidence="3 7" id="KW-0732">Signal</keyword>
<keyword evidence="5" id="KW-1015">Disulfide bond</keyword>
<dbReference type="CDD" id="cd02877">
    <property type="entry name" value="GH18_hevamine_XipI_class_III"/>
    <property type="match status" value="1"/>
</dbReference>
<reference evidence="9" key="3">
    <citation type="submission" date="2015-04" db="UniProtKB">
        <authorList>
            <consortium name="EnsemblPlants"/>
        </authorList>
    </citation>
    <scope>IDENTIFICATION</scope>
</reference>
<evidence type="ECO:0000256" key="7">
    <source>
        <dbReference type="SAM" id="SignalP"/>
    </source>
</evidence>
<keyword evidence="10" id="KW-1185">Reference proteome</keyword>
<dbReference type="Pfam" id="PF00704">
    <property type="entry name" value="Glyco_hydro_18"/>
    <property type="match status" value="1"/>
</dbReference>
<dbReference type="GO" id="GO:0005576">
    <property type="term" value="C:extracellular region"/>
    <property type="evidence" value="ECO:0007669"/>
    <property type="project" value="UniProtKB-SubCell"/>
</dbReference>
<feature type="domain" description="GH18" evidence="8">
    <location>
        <begin position="33"/>
        <end position="295"/>
    </location>
</feature>
<evidence type="ECO:0000313" key="10">
    <source>
        <dbReference type="Proteomes" id="UP000032180"/>
    </source>
</evidence>
<evidence type="ECO:0000256" key="6">
    <source>
        <dbReference type="ARBA" id="ARBA00061481"/>
    </source>
</evidence>
<feature type="chain" id="PRO_5002348926" description="GH18 domain-containing protein" evidence="7">
    <location>
        <begin position="29"/>
        <end position="295"/>
    </location>
</feature>
<dbReference type="Proteomes" id="UP000032180">
    <property type="component" value="Chromosome 5"/>
</dbReference>
<dbReference type="FunFam" id="3.20.20.80:FF:000044">
    <property type="entry name" value="Chitinase III C10701-rice"/>
    <property type="match status" value="1"/>
</dbReference>
<reference evidence="10" key="2">
    <citation type="submission" date="2013-12" db="EMBL/GenBank/DDBJ databases">
        <authorList>
            <person name="Yu Y."/>
            <person name="Lee S."/>
            <person name="de Baynast K."/>
            <person name="Wissotski M."/>
            <person name="Liu L."/>
            <person name="Talag J."/>
            <person name="Goicoechea J."/>
            <person name="Angelova A."/>
            <person name="Jetty R."/>
            <person name="Kudrna D."/>
            <person name="Golser W."/>
            <person name="Rivera L."/>
            <person name="Zhang J."/>
            <person name="Wing R."/>
        </authorList>
    </citation>
    <scope>NUCLEOTIDE SEQUENCE</scope>
</reference>
<keyword evidence="2" id="KW-0964">Secreted</keyword>
<evidence type="ECO:0000256" key="2">
    <source>
        <dbReference type="ARBA" id="ARBA00022525"/>
    </source>
</evidence>
<dbReference type="eggNOG" id="KOG4701">
    <property type="taxonomic scope" value="Eukaryota"/>
</dbReference>
<evidence type="ECO:0000256" key="1">
    <source>
        <dbReference type="ARBA" id="ARBA00004613"/>
    </source>
</evidence>
<evidence type="ECO:0000256" key="4">
    <source>
        <dbReference type="ARBA" id="ARBA00022821"/>
    </source>
</evidence>
<proteinExistence type="inferred from homology"/>